<dbReference type="AlphaFoldDB" id="A0A0C3MKH0"/>
<proteinExistence type="predicted"/>
<evidence type="ECO:0000313" key="1">
    <source>
        <dbReference type="EMBL" id="KIO34222.1"/>
    </source>
</evidence>
<protein>
    <submittedName>
        <fullName evidence="1">Uncharacterized protein</fullName>
    </submittedName>
</protein>
<gene>
    <name evidence="1" type="ORF">M407DRAFT_151733</name>
</gene>
<accession>A0A0C3MKH0</accession>
<reference evidence="1 2" key="1">
    <citation type="submission" date="2014-04" db="EMBL/GenBank/DDBJ databases">
        <authorList>
            <consortium name="DOE Joint Genome Institute"/>
            <person name="Kuo A."/>
            <person name="Girlanda M."/>
            <person name="Perotto S."/>
            <person name="Kohler A."/>
            <person name="Nagy L.G."/>
            <person name="Floudas D."/>
            <person name="Copeland A."/>
            <person name="Barry K.W."/>
            <person name="Cichocki N."/>
            <person name="Veneault-Fourrey C."/>
            <person name="LaButti K."/>
            <person name="Lindquist E.A."/>
            <person name="Lipzen A."/>
            <person name="Lundell T."/>
            <person name="Morin E."/>
            <person name="Murat C."/>
            <person name="Sun H."/>
            <person name="Tunlid A."/>
            <person name="Henrissat B."/>
            <person name="Grigoriev I.V."/>
            <person name="Hibbett D.S."/>
            <person name="Martin F."/>
            <person name="Nordberg H.P."/>
            <person name="Cantor M.N."/>
            <person name="Hua S.X."/>
        </authorList>
    </citation>
    <scope>NUCLEOTIDE SEQUENCE [LARGE SCALE GENOMIC DNA]</scope>
    <source>
        <strain evidence="1 2">MUT 4182</strain>
    </source>
</reference>
<sequence length="117" mass="13260">MAIVLGFGRVAQHLNRMNPPQQQRLKVVRMYAEPQGLLIRRASAKPLGNNQRVTVPAGGDRLRCPYPVRRPVTVQAECRGLWKNHCSAIDALANSHQSRGKLENEPEMSRWKSLFFS</sequence>
<dbReference type="Proteomes" id="UP000054248">
    <property type="component" value="Unassembled WGS sequence"/>
</dbReference>
<dbReference type="HOGENOM" id="CLU_2086560_0_0_1"/>
<keyword evidence="2" id="KW-1185">Reference proteome</keyword>
<dbReference type="EMBL" id="KN822944">
    <property type="protein sequence ID" value="KIO34222.1"/>
    <property type="molecule type" value="Genomic_DNA"/>
</dbReference>
<organism evidence="1 2">
    <name type="scientific">Tulasnella calospora MUT 4182</name>
    <dbReference type="NCBI Taxonomy" id="1051891"/>
    <lineage>
        <taxon>Eukaryota</taxon>
        <taxon>Fungi</taxon>
        <taxon>Dikarya</taxon>
        <taxon>Basidiomycota</taxon>
        <taxon>Agaricomycotina</taxon>
        <taxon>Agaricomycetes</taxon>
        <taxon>Cantharellales</taxon>
        <taxon>Tulasnellaceae</taxon>
        <taxon>Tulasnella</taxon>
    </lineage>
</organism>
<reference evidence="2" key="2">
    <citation type="submission" date="2015-01" db="EMBL/GenBank/DDBJ databases">
        <title>Evolutionary Origins and Diversification of the Mycorrhizal Mutualists.</title>
        <authorList>
            <consortium name="DOE Joint Genome Institute"/>
            <consortium name="Mycorrhizal Genomics Consortium"/>
            <person name="Kohler A."/>
            <person name="Kuo A."/>
            <person name="Nagy L.G."/>
            <person name="Floudas D."/>
            <person name="Copeland A."/>
            <person name="Barry K.W."/>
            <person name="Cichocki N."/>
            <person name="Veneault-Fourrey C."/>
            <person name="LaButti K."/>
            <person name="Lindquist E.A."/>
            <person name="Lipzen A."/>
            <person name="Lundell T."/>
            <person name="Morin E."/>
            <person name="Murat C."/>
            <person name="Riley R."/>
            <person name="Ohm R."/>
            <person name="Sun H."/>
            <person name="Tunlid A."/>
            <person name="Henrissat B."/>
            <person name="Grigoriev I.V."/>
            <person name="Hibbett D.S."/>
            <person name="Martin F."/>
        </authorList>
    </citation>
    <scope>NUCLEOTIDE SEQUENCE [LARGE SCALE GENOMIC DNA]</scope>
    <source>
        <strain evidence="2">MUT 4182</strain>
    </source>
</reference>
<name>A0A0C3MKH0_9AGAM</name>
<evidence type="ECO:0000313" key="2">
    <source>
        <dbReference type="Proteomes" id="UP000054248"/>
    </source>
</evidence>